<gene>
    <name evidence="3" type="ORF">DFA_10685</name>
</gene>
<evidence type="ECO:0000313" key="3">
    <source>
        <dbReference type="EMBL" id="EGG14812.1"/>
    </source>
</evidence>
<dbReference type="OrthoDB" id="118105at2759"/>
<dbReference type="RefSeq" id="XP_004351328.1">
    <property type="nucleotide sequence ID" value="XM_004351276.1"/>
</dbReference>
<dbReference type="KEGG" id="dfa:DFA_10685"/>
<dbReference type="InterPro" id="IPR029526">
    <property type="entry name" value="PGBD"/>
</dbReference>
<protein>
    <recommendedName>
        <fullName evidence="2">PiggyBac transposable element-derived protein domain-containing protein</fullName>
    </recommendedName>
</protein>
<evidence type="ECO:0000256" key="1">
    <source>
        <dbReference type="SAM" id="MobiDB-lite"/>
    </source>
</evidence>
<evidence type="ECO:0000259" key="2">
    <source>
        <dbReference type="Pfam" id="PF13843"/>
    </source>
</evidence>
<dbReference type="Proteomes" id="UP000007797">
    <property type="component" value="Unassembled WGS sequence"/>
</dbReference>
<proteinExistence type="predicted"/>
<dbReference type="STRING" id="1054147.F4QB40"/>
<name>F4QB40_CACFS</name>
<dbReference type="Pfam" id="PF13843">
    <property type="entry name" value="DDE_Tnp_1_7"/>
    <property type="match status" value="1"/>
</dbReference>
<sequence length="202" mass="23315">MAKPSKNKGQKEVEINENLSDGEEEIGESIVEMEEGREGKILIAFEWLQTNLTYLNWINRVYFRDVTGYECGKVEANHGGDSSENDWVKIGFSTHTKTFKNYQAGYCGKNKPTSIIQTFSKMFDESIYQLIIDQTNIYMKQKGLDKAFKSLFHSYMTKEILNTFFSITLEMGRVDMPSIADYWRSDGKGQAVCKKSKFLREE</sequence>
<keyword evidence="4" id="KW-1185">Reference proteome</keyword>
<feature type="domain" description="PiggyBac transposable element-derived protein" evidence="2">
    <location>
        <begin position="117"/>
        <end position="186"/>
    </location>
</feature>
<dbReference type="EMBL" id="GL883027">
    <property type="protein sequence ID" value="EGG14812.1"/>
    <property type="molecule type" value="Genomic_DNA"/>
</dbReference>
<reference evidence="4" key="1">
    <citation type="journal article" date="2011" name="Genome Res.">
        <title>Phylogeny-wide analysis of social amoeba genomes highlights ancient origins for complex intercellular communication.</title>
        <authorList>
            <person name="Heidel A.J."/>
            <person name="Lawal H.M."/>
            <person name="Felder M."/>
            <person name="Schilde C."/>
            <person name="Helps N.R."/>
            <person name="Tunggal B."/>
            <person name="Rivero F."/>
            <person name="John U."/>
            <person name="Schleicher M."/>
            <person name="Eichinger L."/>
            <person name="Platzer M."/>
            <person name="Noegel A.A."/>
            <person name="Schaap P."/>
            <person name="Gloeckner G."/>
        </authorList>
    </citation>
    <scope>NUCLEOTIDE SEQUENCE [LARGE SCALE GENOMIC DNA]</scope>
    <source>
        <strain evidence="4">SH3</strain>
    </source>
</reference>
<evidence type="ECO:0000313" key="4">
    <source>
        <dbReference type="Proteomes" id="UP000007797"/>
    </source>
</evidence>
<dbReference type="GeneID" id="14866907"/>
<feature type="region of interest" description="Disordered" evidence="1">
    <location>
        <begin position="1"/>
        <end position="25"/>
    </location>
</feature>
<dbReference type="AlphaFoldDB" id="F4QB40"/>
<organism evidence="3 4">
    <name type="scientific">Cavenderia fasciculata</name>
    <name type="common">Slime mold</name>
    <name type="synonym">Dictyostelium fasciculatum</name>
    <dbReference type="NCBI Taxonomy" id="261658"/>
    <lineage>
        <taxon>Eukaryota</taxon>
        <taxon>Amoebozoa</taxon>
        <taxon>Evosea</taxon>
        <taxon>Eumycetozoa</taxon>
        <taxon>Dictyostelia</taxon>
        <taxon>Acytosteliales</taxon>
        <taxon>Cavenderiaceae</taxon>
        <taxon>Cavenderia</taxon>
    </lineage>
</organism>
<accession>F4QB40</accession>